<reference evidence="1" key="1">
    <citation type="journal article" date="2014" name="Front. Microbiol.">
        <title>High frequency of phylogenetically diverse reductive dehalogenase-homologous genes in deep subseafloor sedimentary metagenomes.</title>
        <authorList>
            <person name="Kawai M."/>
            <person name="Futagami T."/>
            <person name="Toyoda A."/>
            <person name="Takaki Y."/>
            <person name="Nishi S."/>
            <person name="Hori S."/>
            <person name="Arai W."/>
            <person name="Tsubouchi T."/>
            <person name="Morono Y."/>
            <person name="Uchiyama I."/>
            <person name="Ito T."/>
            <person name="Fujiyama A."/>
            <person name="Inagaki F."/>
            <person name="Takami H."/>
        </authorList>
    </citation>
    <scope>NUCLEOTIDE SEQUENCE</scope>
    <source>
        <strain evidence="1">Expedition CK06-06</strain>
    </source>
</reference>
<feature type="non-terminal residue" evidence="1">
    <location>
        <position position="1"/>
    </location>
</feature>
<dbReference type="EMBL" id="BARW01010444">
    <property type="protein sequence ID" value="GAI76348.1"/>
    <property type="molecule type" value="Genomic_DNA"/>
</dbReference>
<name>X1R715_9ZZZZ</name>
<dbReference type="AlphaFoldDB" id="X1R715"/>
<sequence length="168" mass="18392">TNDLPAVVGVINRAIEENIPSDQWFVSDRNDVRQPHVLICTAESFNLLLAEISKIWGKLDSARLSVDTEAFGQQVVIDAVTVEQIAGIINQNNSQRRIEVAKDFAVLNNIAEHLPGREILIAIDGATTGLITPPKPRLTGGQETIEKSTIRTEADKNIRLTITVISSD</sequence>
<proteinExistence type="predicted"/>
<evidence type="ECO:0000313" key="1">
    <source>
        <dbReference type="EMBL" id="GAI76348.1"/>
    </source>
</evidence>
<protein>
    <submittedName>
        <fullName evidence="1">Uncharacterized protein</fullName>
    </submittedName>
</protein>
<gene>
    <name evidence="1" type="ORF">S12H4_20564</name>
</gene>
<organism evidence="1">
    <name type="scientific">marine sediment metagenome</name>
    <dbReference type="NCBI Taxonomy" id="412755"/>
    <lineage>
        <taxon>unclassified sequences</taxon>
        <taxon>metagenomes</taxon>
        <taxon>ecological metagenomes</taxon>
    </lineage>
</organism>
<accession>X1R715</accession>
<comment type="caution">
    <text evidence="1">The sequence shown here is derived from an EMBL/GenBank/DDBJ whole genome shotgun (WGS) entry which is preliminary data.</text>
</comment>